<name>A0A7E4V1G3_PANRE</name>
<reference evidence="1" key="1">
    <citation type="journal article" date="2013" name="Genetics">
        <title>The draft genome and transcriptome of Panagrellus redivivus are shaped by the harsh demands of a free-living lifestyle.</title>
        <authorList>
            <person name="Srinivasan J."/>
            <person name="Dillman A.R."/>
            <person name="Macchietto M.G."/>
            <person name="Heikkinen L."/>
            <person name="Lakso M."/>
            <person name="Fracchia K.M."/>
            <person name="Antoshechkin I."/>
            <person name="Mortazavi A."/>
            <person name="Wong G."/>
            <person name="Sternberg P.W."/>
        </authorList>
    </citation>
    <scope>NUCLEOTIDE SEQUENCE [LARGE SCALE GENOMIC DNA]</scope>
    <source>
        <strain evidence="1">MT8872</strain>
    </source>
</reference>
<dbReference type="PANTHER" id="PTHR35373">
    <property type="entry name" value="PROTEIN CBG16894"/>
    <property type="match status" value="1"/>
</dbReference>
<evidence type="ECO:0000313" key="1">
    <source>
        <dbReference type="Proteomes" id="UP000492821"/>
    </source>
</evidence>
<protein>
    <submittedName>
        <fullName evidence="2">DUF2693 domain-containing protein</fullName>
    </submittedName>
</protein>
<organism evidence="1 2">
    <name type="scientific">Panagrellus redivivus</name>
    <name type="common">Microworm</name>
    <dbReference type="NCBI Taxonomy" id="6233"/>
    <lineage>
        <taxon>Eukaryota</taxon>
        <taxon>Metazoa</taxon>
        <taxon>Ecdysozoa</taxon>
        <taxon>Nematoda</taxon>
        <taxon>Chromadorea</taxon>
        <taxon>Rhabditida</taxon>
        <taxon>Tylenchina</taxon>
        <taxon>Panagrolaimomorpha</taxon>
        <taxon>Panagrolaimoidea</taxon>
        <taxon>Panagrolaimidae</taxon>
        <taxon>Panagrellus</taxon>
    </lineage>
</organism>
<proteinExistence type="predicted"/>
<keyword evidence="1" id="KW-1185">Reference proteome</keyword>
<reference evidence="2" key="2">
    <citation type="submission" date="2020-10" db="UniProtKB">
        <authorList>
            <consortium name="WormBaseParasite"/>
        </authorList>
    </citation>
    <scope>IDENTIFICATION</scope>
</reference>
<dbReference type="Proteomes" id="UP000492821">
    <property type="component" value="Unassembled WGS sequence"/>
</dbReference>
<sequence length="142" mass="16413">MTTAFLRSNPENVIYEDDYVRLSEDLLVIKRYFFPLMRPKYIRTAALSVAYYDDIDSAKYANLRTWGKSTETGVYWAFDYQRCLSSTTTKPDAHKRAYVVVDIEDGVRKGFTCCDIKHFIECLTSVAPMSLIVIDNLRISKP</sequence>
<dbReference type="WBParaSite" id="Pan_g1509.t1">
    <property type="protein sequence ID" value="Pan_g1509.t1"/>
    <property type="gene ID" value="Pan_g1509"/>
</dbReference>
<accession>A0A7E4V1G3</accession>
<evidence type="ECO:0000313" key="2">
    <source>
        <dbReference type="WBParaSite" id="Pan_g1509.t1"/>
    </source>
</evidence>
<dbReference type="AlphaFoldDB" id="A0A7E4V1G3"/>